<protein>
    <submittedName>
        <fullName evidence="2">Uncharacterized protein</fullName>
    </submittedName>
</protein>
<name>A0A5C6P0Z6_9TELE</name>
<evidence type="ECO:0000313" key="3">
    <source>
        <dbReference type="Proteomes" id="UP000324091"/>
    </source>
</evidence>
<keyword evidence="3" id="KW-1185">Reference proteome</keyword>
<sequence>MEAKRGRVHLEGGGIRTKAGRPRLGARGSTAGSSSGFAGLVHHRVQISSPVLRAPFHSRVFCPPQAGLRPS</sequence>
<evidence type="ECO:0000256" key="1">
    <source>
        <dbReference type="SAM" id="MobiDB-lite"/>
    </source>
</evidence>
<feature type="region of interest" description="Disordered" evidence="1">
    <location>
        <begin position="1"/>
        <end position="34"/>
    </location>
</feature>
<feature type="compositionally biased region" description="Low complexity" evidence="1">
    <location>
        <begin position="25"/>
        <end position="34"/>
    </location>
</feature>
<reference evidence="2 3" key="1">
    <citation type="submission" date="2019-04" db="EMBL/GenBank/DDBJ databases">
        <title>Chromosome genome assembly for Takifugu flavidus.</title>
        <authorList>
            <person name="Xiao S."/>
        </authorList>
    </citation>
    <scope>NUCLEOTIDE SEQUENCE [LARGE SCALE GENOMIC DNA]</scope>
    <source>
        <strain evidence="2">HTHZ2018</strain>
        <tissue evidence="2">Muscle</tissue>
    </source>
</reference>
<dbReference type="AlphaFoldDB" id="A0A5C6P0Z6"/>
<feature type="compositionally biased region" description="Basic and acidic residues" evidence="1">
    <location>
        <begin position="1"/>
        <end position="10"/>
    </location>
</feature>
<comment type="caution">
    <text evidence="2">The sequence shown here is derived from an EMBL/GenBank/DDBJ whole genome shotgun (WGS) entry which is preliminary data.</text>
</comment>
<organism evidence="2 3">
    <name type="scientific">Takifugu flavidus</name>
    <name type="common">sansaifugu</name>
    <dbReference type="NCBI Taxonomy" id="433684"/>
    <lineage>
        <taxon>Eukaryota</taxon>
        <taxon>Metazoa</taxon>
        <taxon>Chordata</taxon>
        <taxon>Craniata</taxon>
        <taxon>Vertebrata</taxon>
        <taxon>Euteleostomi</taxon>
        <taxon>Actinopterygii</taxon>
        <taxon>Neopterygii</taxon>
        <taxon>Teleostei</taxon>
        <taxon>Neoteleostei</taxon>
        <taxon>Acanthomorphata</taxon>
        <taxon>Eupercaria</taxon>
        <taxon>Tetraodontiformes</taxon>
        <taxon>Tetradontoidea</taxon>
        <taxon>Tetraodontidae</taxon>
        <taxon>Takifugu</taxon>
    </lineage>
</organism>
<dbReference type="EMBL" id="RHFK02000007">
    <property type="protein sequence ID" value="TWW72975.1"/>
    <property type="molecule type" value="Genomic_DNA"/>
</dbReference>
<gene>
    <name evidence="2" type="ORF">D4764_15G0003690</name>
</gene>
<proteinExistence type="predicted"/>
<dbReference type="Proteomes" id="UP000324091">
    <property type="component" value="Chromosome 15"/>
</dbReference>
<accession>A0A5C6P0Z6</accession>
<evidence type="ECO:0000313" key="2">
    <source>
        <dbReference type="EMBL" id="TWW72975.1"/>
    </source>
</evidence>